<dbReference type="InterPro" id="IPR021352">
    <property type="entry name" value="DUF2971"/>
</dbReference>
<name>A0A932GR96_UNCTE</name>
<sequence length="142" mass="16393">MMWSHYADSHRGLCLEFDGYFKFFARALEVNYPETDVRPQINPYRDSRDQMVDKAVLTKASHWKYEEEWRILEHVNGPGVYRYPPEALTGIILGAQIPPQAVAKVLGWIEERGHSIKLYRASPNPTKLSLIVDEVSISQFKA</sequence>
<dbReference type="Proteomes" id="UP000741360">
    <property type="component" value="Unassembled WGS sequence"/>
</dbReference>
<dbReference type="Pfam" id="PF11185">
    <property type="entry name" value="DUF2971"/>
    <property type="match status" value="1"/>
</dbReference>
<organism evidence="1 2">
    <name type="scientific">Tectimicrobiota bacterium</name>
    <dbReference type="NCBI Taxonomy" id="2528274"/>
    <lineage>
        <taxon>Bacteria</taxon>
        <taxon>Pseudomonadati</taxon>
        <taxon>Nitrospinota/Tectimicrobiota group</taxon>
        <taxon>Candidatus Tectimicrobiota</taxon>
    </lineage>
</organism>
<reference evidence="1" key="1">
    <citation type="submission" date="2020-07" db="EMBL/GenBank/DDBJ databases">
        <title>Huge and variable diversity of episymbiotic CPR bacteria and DPANN archaea in groundwater ecosystems.</title>
        <authorList>
            <person name="He C.Y."/>
            <person name="Keren R."/>
            <person name="Whittaker M."/>
            <person name="Farag I.F."/>
            <person name="Doudna J."/>
            <person name="Cate J.H.D."/>
            <person name="Banfield J.F."/>
        </authorList>
    </citation>
    <scope>NUCLEOTIDE SEQUENCE</scope>
    <source>
        <strain evidence="1">NC_groundwater_717_Ag_S-0.2um_59_8</strain>
    </source>
</reference>
<dbReference type="EMBL" id="JACPSX010000217">
    <property type="protein sequence ID" value="MBI3015618.1"/>
    <property type="molecule type" value="Genomic_DNA"/>
</dbReference>
<protein>
    <submittedName>
        <fullName evidence="1">DUF2971 domain-containing protein</fullName>
    </submittedName>
</protein>
<evidence type="ECO:0000313" key="1">
    <source>
        <dbReference type="EMBL" id="MBI3015618.1"/>
    </source>
</evidence>
<evidence type="ECO:0000313" key="2">
    <source>
        <dbReference type="Proteomes" id="UP000741360"/>
    </source>
</evidence>
<dbReference type="AlphaFoldDB" id="A0A932GR96"/>
<comment type="caution">
    <text evidence="1">The sequence shown here is derived from an EMBL/GenBank/DDBJ whole genome shotgun (WGS) entry which is preliminary data.</text>
</comment>
<accession>A0A932GR96</accession>
<gene>
    <name evidence="1" type="ORF">HYY65_11310</name>
</gene>
<proteinExistence type="predicted"/>